<name>A0A1I1I8Z2_9CLOT</name>
<reference evidence="1 2" key="1">
    <citation type="submission" date="2016-10" db="EMBL/GenBank/DDBJ databases">
        <authorList>
            <person name="de Groot N.N."/>
        </authorList>
    </citation>
    <scope>NUCLEOTIDE SEQUENCE [LARGE SCALE GENOMIC DNA]</scope>
    <source>
        <strain evidence="1 2">DSM 12992</strain>
    </source>
</reference>
<dbReference type="EMBL" id="FOMG01000002">
    <property type="protein sequence ID" value="SFC32656.1"/>
    <property type="molecule type" value="Genomic_DNA"/>
</dbReference>
<keyword evidence="2" id="KW-1185">Reference proteome</keyword>
<dbReference type="Proteomes" id="UP000199263">
    <property type="component" value="Unassembled WGS sequence"/>
</dbReference>
<sequence>MRRLLTYLFMSFALVMNVYLLFCWQPEGKNNNIIQGYEKSTEVMSYSKSIYTENKDNIMKNLSDEDKKDLNRIISNLSTVDIGRIQDYFKTLDDNRGLVEIFKVFSKRLSSTDYMRIRKICSNFVDIQYLDSELKKEI</sequence>
<accession>A0A1I1I8Z2</accession>
<dbReference type="OrthoDB" id="1911898at2"/>
<proteinExistence type="predicted"/>
<protein>
    <submittedName>
        <fullName evidence="1">Uncharacterized protein</fullName>
    </submittedName>
</protein>
<organism evidence="1 2">
    <name type="scientific">Clostridium uliginosum</name>
    <dbReference type="NCBI Taxonomy" id="119641"/>
    <lineage>
        <taxon>Bacteria</taxon>
        <taxon>Bacillati</taxon>
        <taxon>Bacillota</taxon>
        <taxon>Clostridia</taxon>
        <taxon>Eubacteriales</taxon>
        <taxon>Clostridiaceae</taxon>
        <taxon>Clostridium</taxon>
    </lineage>
</organism>
<gene>
    <name evidence="1" type="ORF">SAMN05421842_102187</name>
</gene>
<evidence type="ECO:0000313" key="1">
    <source>
        <dbReference type="EMBL" id="SFC32656.1"/>
    </source>
</evidence>
<evidence type="ECO:0000313" key="2">
    <source>
        <dbReference type="Proteomes" id="UP000199263"/>
    </source>
</evidence>
<dbReference type="RefSeq" id="WP_090088468.1">
    <property type="nucleotide sequence ID" value="NZ_FOMG01000002.1"/>
</dbReference>
<dbReference type="AlphaFoldDB" id="A0A1I1I8Z2"/>